<dbReference type="InterPro" id="IPR004181">
    <property type="entry name" value="Znf_MIZ"/>
</dbReference>
<evidence type="ECO:0000256" key="13">
    <source>
        <dbReference type="SAM" id="Coils"/>
    </source>
</evidence>
<evidence type="ECO:0000313" key="17">
    <source>
        <dbReference type="Proteomes" id="UP001642720"/>
    </source>
</evidence>
<evidence type="ECO:0000256" key="8">
    <source>
        <dbReference type="ARBA" id="ARBA00022786"/>
    </source>
</evidence>
<keyword evidence="7 12" id="KW-0863">Zinc-finger</keyword>
<dbReference type="EMBL" id="PPTA01000001">
    <property type="protein sequence ID" value="TFB07068.1"/>
    <property type="molecule type" value="Genomic_DNA"/>
</dbReference>
<dbReference type="PANTHER" id="PTHR21330">
    <property type="entry name" value="E3 SUMO-PROTEIN LIGASE NSE2"/>
    <property type="match status" value="1"/>
</dbReference>
<dbReference type="PROSITE" id="PS51044">
    <property type="entry name" value="ZF_SP_RING"/>
    <property type="match status" value="1"/>
</dbReference>
<evidence type="ECO:0000256" key="14">
    <source>
        <dbReference type="SAM" id="MobiDB-lite"/>
    </source>
</evidence>
<evidence type="ECO:0000256" key="10">
    <source>
        <dbReference type="ARBA" id="ARBA00023110"/>
    </source>
</evidence>
<protein>
    <recommendedName>
        <fullName evidence="4">peptidylprolyl isomerase</fullName>
        <ecNumber evidence="4">5.2.1.8</ecNumber>
    </recommendedName>
</protein>
<reference evidence="16 17" key="1">
    <citation type="submission" date="2018-01" db="EMBL/GenBank/DDBJ databases">
        <title>Genome characterization of the sugarcane-associated fungus Trichoderma ghanense CCMA-1212 and their application in lignocelulose bioconversion.</title>
        <authorList>
            <person name="Steindorff A.S."/>
            <person name="Mendes T.D."/>
            <person name="Vilela E.S.D."/>
            <person name="Rodrigues D.S."/>
            <person name="Formighieri E.F."/>
            <person name="Melo I.S."/>
            <person name="Favaro L.C.L."/>
        </authorList>
    </citation>
    <scope>NUCLEOTIDE SEQUENCE [LARGE SCALE GENOMIC DNA]</scope>
    <source>
        <strain evidence="16 17">CCMA-1212</strain>
    </source>
</reference>
<evidence type="ECO:0000256" key="1">
    <source>
        <dbReference type="ARBA" id="ARBA00004123"/>
    </source>
</evidence>
<dbReference type="InterPro" id="IPR003613">
    <property type="entry name" value="Ubox_domain"/>
</dbReference>
<comment type="pathway">
    <text evidence="2">Protein modification; protein sumoylation.</text>
</comment>
<dbReference type="CDD" id="cd16651">
    <property type="entry name" value="SPL-RING_NSE2"/>
    <property type="match status" value="1"/>
</dbReference>
<keyword evidence="8" id="KW-0833">Ubl conjugation pathway</keyword>
<keyword evidence="16" id="KW-0436">Ligase</keyword>
<evidence type="ECO:0000313" key="16">
    <source>
        <dbReference type="EMBL" id="TFB07068.1"/>
    </source>
</evidence>
<comment type="subcellular location">
    <subcellularLocation>
        <location evidence="1">Nucleus</location>
    </subcellularLocation>
</comment>
<dbReference type="InterPro" id="IPR013083">
    <property type="entry name" value="Znf_RING/FYVE/PHD"/>
</dbReference>
<evidence type="ECO:0000256" key="4">
    <source>
        <dbReference type="ARBA" id="ARBA00013194"/>
    </source>
</evidence>
<gene>
    <name evidence="16" type="ORF">CCMA1212_000560</name>
</gene>
<proteinExistence type="inferred from homology"/>
<accession>A0ABY2HFP2</accession>
<dbReference type="SUPFAM" id="SSF57850">
    <property type="entry name" value="RING/U-box"/>
    <property type="match status" value="1"/>
</dbReference>
<keyword evidence="13" id="KW-0175">Coiled coil</keyword>
<feature type="region of interest" description="Disordered" evidence="14">
    <location>
        <begin position="162"/>
        <end position="196"/>
    </location>
</feature>
<keyword evidence="10" id="KW-0697">Rotamase</keyword>
<feature type="compositionally biased region" description="Acidic residues" evidence="14">
    <location>
        <begin position="373"/>
        <end position="383"/>
    </location>
</feature>
<keyword evidence="9" id="KW-0862">Zinc</keyword>
<evidence type="ECO:0000256" key="3">
    <source>
        <dbReference type="ARBA" id="ARBA00008212"/>
    </source>
</evidence>
<name>A0ABY2HFP2_9HYPO</name>
<evidence type="ECO:0000256" key="11">
    <source>
        <dbReference type="ARBA" id="ARBA00023242"/>
    </source>
</evidence>
<comment type="caution">
    <text evidence="16">The sequence shown here is derived from an EMBL/GenBank/DDBJ whole genome shotgun (WGS) entry which is preliminary data.</text>
</comment>
<dbReference type="GeneID" id="300572475"/>
<feature type="region of interest" description="Disordered" evidence="14">
    <location>
        <begin position="1"/>
        <end position="32"/>
    </location>
</feature>
<dbReference type="Pfam" id="PF11789">
    <property type="entry name" value="zf-Nse"/>
    <property type="match status" value="1"/>
</dbReference>
<keyword evidence="5" id="KW-0808">Transferase</keyword>
<dbReference type="GO" id="GO:0016874">
    <property type="term" value="F:ligase activity"/>
    <property type="evidence" value="ECO:0007669"/>
    <property type="project" value="UniProtKB-KW"/>
</dbReference>
<keyword evidence="6" id="KW-0479">Metal-binding</keyword>
<evidence type="ECO:0000256" key="12">
    <source>
        <dbReference type="PROSITE-ProRule" id="PRU00452"/>
    </source>
</evidence>
<evidence type="ECO:0000256" key="2">
    <source>
        <dbReference type="ARBA" id="ARBA00004718"/>
    </source>
</evidence>
<feature type="compositionally biased region" description="Low complexity" evidence="14">
    <location>
        <begin position="11"/>
        <end position="28"/>
    </location>
</feature>
<dbReference type="Proteomes" id="UP001642720">
    <property type="component" value="Unassembled WGS sequence"/>
</dbReference>
<organism evidence="16 17">
    <name type="scientific">Trichoderma ghanense</name>
    <dbReference type="NCBI Taxonomy" id="65468"/>
    <lineage>
        <taxon>Eukaryota</taxon>
        <taxon>Fungi</taxon>
        <taxon>Dikarya</taxon>
        <taxon>Ascomycota</taxon>
        <taxon>Pezizomycotina</taxon>
        <taxon>Sordariomycetes</taxon>
        <taxon>Hypocreomycetidae</taxon>
        <taxon>Hypocreales</taxon>
        <taxon>Hypocreaceae</taxon>
        <taxon>Trichoderma</taxon>
    </lineage>
</organism>
<feature type="coiled-coil region" evidence="13">
    <location>
        <begin position="74"/>
        <end position="151"/>
    </location>
</feature>
<evidence type="ECO:0000256" key="9">
    <source>
        <dbReference type="ARBA" id="ARBA00022833"/>
    </source>
</evidence>
<dbReference type="InterPro" id="IPR026846">
    <property type="entry name" value="Nse2(Mms21)"/>
</dbReference>
<evidence type="ECO:0000256" key="7">
    <source>
        <dbReference type="ARBA" id="ARBA00022771"/>
    </source>
</evidence>
<dbReference type="Gene3D" id="3.30.40.10">
    <property type="entry name" value="Zinc/RING finger domain, C3HC4 (zinc finger)"/>
    <property type="match status" value="1"/>
</dbReference>
<evidence type="ECO:0000256" key="6">
    <source>
        <dbReference type="ARBA" id="ARBA00022723"/>
    </source>
</evidence>
<evidence type="ECO:0000259" key="15">
    <source>
        <dbReference type="PROSITE" id="PS51044"/>
    </source>
</evidence>
<keyword evidence="11" id="KW-0539">Nucleus</keyword>
<dbReference type="PANTHER" id="PTHR21330:SF1">
    <property type="entry name" value="E3 SUMO-PROTEIN LIGASE NSE2"/>
    <property type="match status" value="1"/>
</dbReference>
<keyword evidence="17" id="KW-1185">Reference proteome</keyword>
<dbReference type="EC" id="5.2.1.8" evidence="4"/>
<feature type="region of interest" description="Disordered" evidence="14">
    <location>
        <begin position="363"/>
        <end position="406"/>
    </location>
</feature>
<dbReference type="SMART" id="SM00504">
    <property type="entry name" value="Ubox"/>
    <property type="match status" value="1"/>
</dbReference>
<evidence type="ECO:0000256" key="5">
    <source>
        <dbReference type="ARBA" id="ARBA00022679"/>
    </source>
</evidence>
<sequence>MSRRLFNRGRAAASSSSSTSTSTTTVTALPDYEPLSFPLSATARKELIDLSNNRGTAPYESQLKESIRHLGLSVSELNERLRRGQDRLAALRERREEKGTAKAEEEQRLEEEIPAFEKEVERLTRESERALRDLIDRKAELEDEAAVLDDLSTAATTSAIGQARGAAASQGRRRPANVLGSDGEDEADQKGDVEGEQAVSSILDTFRELRAKKRAEYNGLSAHGRYALNNDYVGFKKLWHEAAAGEDGPPLPDASRWFSSNGEPDMTVPGRDGHNGALDDDDDVAVSRENLSINCPLTLLPMKEPYRSRKCPHTFEKAAILDYLPLRGERQCPQTGCSQTFSRARFEHDFYLDEAMKRRIQRWQQAEQHERDMDDEDDEDEANESLLLAREHQTRGSGRIVKKEER</sequence>
<dbReference type="RefSeq" id="XP_073563269.1">
    <property type="nucleotide sequence ID" value="XM_073698025.1"/>
</dbReference>
<feature type="domain" description="SP-RING-type" evidence="15">
    <location>
        <begin position="280"/>
        <end position="365"/>
    </location>
</feature>
<comment type="similarity">
    <text evidence="3">Belongs to the NSE2 family.</text>
</comment>
<keyword evidence="10" id="KW-0413">Isomerase</keyword>